<evidence type="ECO:0000313" key="2">
    <source>
        <dbReference type="Proteomes" id="UP001207468"/>
    </source>
</evidence>
<gene>
    <name evidence="1" type="ORF">F5148DRAFT_1282546</name>
</gene>
<comment type="caution">
    <text evidence="1">The sequence shown here is derived from an EMBL/GenBank/DDBJ whole genome shotgun (WGS) entry which is preliminary data.</text>
</comment>
<name>A0ACC0UDK6_9AGAM</name>
<keyword evidence="2" id="KW-1185">Reference proteome</keyword>
<sequence length="150" mass="15072">MPPCSLPLTFDAHSLSSASNNVTTITSMSPTHAPPPVAFAFIPPAIINPILPTAAISLPIASIPASVHAPAFSATSTSTATPTPPSPHMTAIFTSSAIVTAPASPTIITVTASVTPSPFIISTPMPTLPTAIPSLSTTAPSVTASRPLER</sequence>
<proteinExistence type="predicted"/>
<protein>
    <submittedName>
        <fullName evidence="1">Uncharacterized protein</fullName>
    </submittedName>
</protein>
<dbReference type="EMBL" id="JAGFNK010000055">
    <property type="protein sequence ID" value="KAI9509793.1"/>
    <property type="molecule type" value="Genomic_DNA"/>
</dbReference>
<reference evidence="1" key="1">
    <citation type="submission" date="2021-03" db="EMBL/GenBank/DDBJ databases">
        <title>Evolutionary priming and transition to the ectomycorrhizal habit in an iconic lineage of mushroom-forming fungi: is preadaptation a requirement?</title>
        <authorList>
            <consortium name="DOE Joint Genome Institute"/>
            <person name="Looney B.P."/>
            <person name="Miyauchi S."/>
            <person name="Morin E."/>
            <person name="Drula E."/>
            <person name="Courty P.E."/>
            <person name="Chicoki N."/>
            <person name="Fauchery L."/>
            <person name="Kohler A."/>
            <person name="Kuo A."/>
            <person name="LaButti K."/>
            <person name="Pangilinan J."/>
            <person name="Lipzen A."/>
            <person name="Riley R."/>
            <person name="Andreopoulos W."/>
            <person name="He G."/>
            <person name="Johnson J."/>
            <person name="Barry K.W."/>
            <person name="Grigoriev I.V."/>
            <person name="Nagy L."/>
            <person name="Hibbett D."/>
            <person name="Henrissat B."/>
            <person name="Matheny P.B."/>
            <person name="Labbe J."/>
            <person name="Martin A.F."/>
        </authorList>
    </citation>
    <scope>NUCLEOTIDE SEQUENCE</scope>
    <source>
        <strain evidence="1">BPL698</strain>
    </source>
</reference>
<evidence type="ECO:0000313" key="1">
    <source>
        <dbReference type="EMBL" id="KAI9509793.1"/>
    </source>
</evidence>
<organism evidence="1 2">
    <name type="scientific">Russula earlei</name>
    <dbReference type="NCBI Taxonomy" id="71964"/>
    <lineage>
        <taxon>Eukaryota</taxon>
        <taxon>Fungi</taxon>
        <taxon>Dikarya</taxon>
        <taxon>Basidiomycota</taxon>
        <taxon>Agaricomycotina</taxon>
        <taxon>Agaricomycetes</taxon>
        <taxon>Russulales</taxon>
        <taxon>Russulaceae</taxon>
        <taxon>Russula</taxon>
    </lineage>
</organism>
<accession>A0ACC0UDK6</accession>
<dbReference type="Proteomes" id="UP001207468">
    <property type="component" value="Unassembled WGS sequence"/>
</dbReference>